<evidence type="ECO:0000259" key="7">
    <source>
        <dbReference type="Pfam" id="PF05193"/>
    </source>
</evidence>
<evidence type="ECO:0000259" key="6">
    <source>
        <dbReference type="Pfam" id="PF00675"/>
    </source>
</evidence>
<comment type="caution">
    <text evidence="8">The sequence shown here is derived from an EMBL/GenBank/DDBJ whole genome shotgun (WGS) entry which is preliminary data.</text>
</comment>
<evidence type="ECO:0000256" key="5">
    <source>
        <dbReference type="ARBA" id="ARBA00023049"/>
    </source>
</evidence>
<gene>
    <name evidence="8" type="ORF">P3X46_007658</name>
</gene>
<evidence type="ECO:0000256" key="4">
    <source>
        <dbReference type="ARBA" id="ARBA00022833"/>
    </source>
</evidence>
<reference evidence="8" key="1">
    <citation type="journal article" date="2023" name="Plant Biotechnol. J.">
        <title>Chromosome-level wild Hevea brasiliensis genome provides new tools for genomic-assisted breeding and valuable loci to elevate rubber yield.</title>
        <authorList>
            <person name="Cheng H."/>
            <person name="Song X."/>
            <person name="Hu Y."/>
            <person name="Wu T."/>
            <person name="Yang Q."/>
            <person name="An Z."/>
            <person name="Feng S."/>
            <person name="Deng Z."/>
            <person name="Wu W."/>
            <person name="Zeng X."/>
            <person name="Tu M."/>
            <person name="Wang X."/>
            <person name="Huang H."/>
        </authorList>
    </citation>
    <scope>NUCLEOTIDE SEQUENCE</scope>
    <source>
        <strain evidence="8">MT/VB/25A 57/8</strain>
    </source>
</reference>
<keyword evidence="5" id="KW-0482">Metalloprotease</keyword>
<proteinExistence type="inferred from homology"/>
<feature type="domain" description="Peptidase M16 C-terminal" evidence="7">
    <location>
        <begin position="210"/>
        <end position="241"/>
    </location>
</feature>
<sequence>MDLLPSETTSQIAKKHGFRSLKLVNVDLDQVLEDQPVGADYGRIDNCLFYYVRRNSKPRMHAALALAVKAGSVLEEEEERGVVHMVEHLAFSATNKYTNHDIVKFLESIGAEIGACQNAVTSADETVYELFVPVDKPELLSQAISVLAEFSTEVRVSKDDLDKERAVMEEHRGNRNASGRMQDAYWILMMEVSKYADRLRIGLEKVIRTVSAETVKQFYRKWYHLQNMAVIAVGDFSDTQMS</sequence>
<evidence type="ECO:0000256" key="3">
    <source>
        <dbReference type="ARBA" id="ARBA00022801"/>
    </source>
</evidence>
<dbReference type="PANTHER" id="PTHR43690:SF34">
    <property type="entry name" value="ZINC PROTEASE PQQL-LIKE"/>
    <property type="match status" value="1"/>
</dbReference>
<comment type="similarity">
    <text evidence="1">Belongs to the peptidase M16 family.</text>
</comment>
<accession>A0ABQ9MWP4</accession>
<evidence type="ECO:0000313" key="9">
    <source>
        <dbReference type="Proteomes" id="UP001174677"/>
    </source>
</evidence>
<keyword evidence="3" id="KW-0378">Hydrolase</keyword>
<dbReference type="InterPro" id="IPR050626">
    <property type="entry name" value="Peptidase_M16"/>
</dbReference>
<dbReference type="Gene3D" id="3.30.830.10">
    <property type="entry name" value="Metalloenzyme, LuxS/M16 peptidase-like"/>
    <property type="match status" value="1"/>
</dbReference>
<dbReference type="Pfam" id="PF05193">
    <property type="entry name" value="Peptidase_M16_C"/>
    <property type="match status" value="1"/>
</dbReference>
<dbReference type="EMBL" id="JARPOI010000004">
    <property type="protein sequence ID" value="KAJ9183852.1"/>
    <property type="molecule type" value="Genomic_DNA"/>
</dbReference>
<dbReference type="Proteomes" id="UP001174677">
    <property type="component" value="Chromosome 4"/>
</dbReference>
<dbReference type="InterPro" id="IPR011765">
    <property type="entry name" value="Pept_M16_N"/>
</dbReference>
<dbReference type="InterPro" id="IPR011249">
    <property type="entry name" value="Metalloenz_LuxS/M16"/>
</dbReference>
<protein>
    <recommendedName>
        <fullName evidence="10">Peptidase M16 N-terminal domain-containing protein</fullName>
    </recommendedName>
</protein>
<dbReference type="Pfam" id="PF00675">
    <property type="entry name" value="Peptidase_M16"/>
    <property type="match status" value="1"/>
</dbReference>
<keyword evidence="4" id="KW-0862">Zinc</keyword>
<evidence type="ECO:0000313" key="8">
    <source>
        <dbReference type="EMBL" id="KAJ9183852.1"/>
    </source>
</evidence>
<feature type="domain" description="Peptidase M16 N-terminal" evidence="6">
    <location>
        <begin position="54"/>
        <end position="174"/>
    </location>
</feature>
<evidence type="ECO:0000256" key="2">
    <source>
        <dbReference type="ARBA" id="ARBA00022670"/>
    </source>
</evidence>
<keyword evidence="9" id="KW-1185">Reference proteome</keyword>
<keyword evidence="2" id="KW-0645">Protease</keyword>
<name>A0ABQ9MWP4_HEVBR</name>
<evidence type="ECO:0000256" key="1">
    <source>
        <dbReference type="ARBA" id="ARBA00007261"/>
    </source>
</evidence>
<organism evidence="8 9">
    <name type="scientific">Hevea brasiliensis</name>
    <name type="common">Para rubber tree</name>
    <name type="synonym">Siphonia brasiliensis</name>
    <dbReference type="NCBI Taxonomy" id="3981"/>
    <lineage>
        <taxon>Eukaryota</taxon>
        <taxon>Viridiplantae</taxon>
        <taxon>Streptophyta</taxon>
        <taxon>Embryophyta</taxon>
        <taxon>Tracheophyta</taxon>
        <taxon>Spermatophyta</taxon>
        <taxon>Magnoliopsida</taxon>
        <taxon>eudicotyledons</taxon>
        <taxon>Gunneridae</taxon>
        <taxon>Pentapetalae</taxon>
        <taxon>rosids</taxon>
        <taxon>fabids</taxon>
        <taxon>Malpighiales</taxon>
        <taxon>Euphorbiaceae</taxon>
        <taxon>Crotonoideae</taxon>
        <taxon>Micrandreae</taxon>
        <taxon>Hevea</taxon>
    </lineage>
</organism>
<dbReference type="SUPFAM" id="SSF63411">
    <property type="entry name" value="LuxS/MPP-like metallohydrolase"/>
    <property type="match status" value="1"/>
</dbReference>
<dbReference type="InterPro" id="IPR007863">
    <property type="entry name" value="Peptidase_M16_C"/>
</dbReference>
<evidence type="ECO:0008006" key="10">
    <source>
        <dbReference type="Google" id="ProtNLM"/>
    </source>
</evidence>
<dbReference type="PANTHER" id="PTHR43690">
    <property type="entry name" value="NARDILYSIN"/>
    <property type="match status" value="1"/>
</dbReference>